<dbReference type="Pfam" id="PF00067">
    <property type="entry name" value="p450"/>
    <property type="match status" value="1"/>
</dbReference>
<dbReference type="RefSeq" id="XP_040774923.1">
    <property type="nucleotide sequence ID" value="XM_040925814.1"/>
</dbReference>
<dbReference type="GO" id="GO:0004497">
    <property type="term" value="F:monooxygenase activity"/>
    <property type="evidence" value="ECO:0007669"/>
    <property type="project" value="InterPro"/>
</dbReference>
<dbReference type="GO" id="GO:0020037">
    <property type="term" value="F:heme binding"/>
    <property type="evidence" value="ECO:0007669"/>
    <property type="project" value="InterPro"/>
</dbReference>
<dbReference type="EMBL" id="MU032349">
    <property type="protein sequence ID" value="KAF3763962.1"/>
    <property type="molecule type" value="Genomic_DNA"/>
</dbReference>
<keyword evidence="3" id="KW-1185">Reference proteome</keyword>
<dbReference type="AlphaFoldDB" id="A0A9P4Y057"/>
<dbReference type="OrthoDB" id="1470350at2759"/>
<keyword evidence="1" id="KW-1133">Transmembrane helix</keyword>
<dbReference type="Proteomes" id="UP000803844">
    <property type="component" value="Unassembled WGS sequence"/>
</dbReference>
<gene>
    <name evidence="2" type="ORF">M406DRAFT_75187</name>
</gene>
<sequence>MNVAWNELLHQAEGMLTYCDTFEINTPSARHDLKTLAIDVLAAMAFKKSYDFRGSSNIQDDNSSYRNTLQTALDNAILIMLIPYRYLKGPLILDKLVKIGDAARSGGMMSSFIRAPNIHARETATSPEIRASKNGKKGLSFDEILNNILILNFAGYDTITNALGFALYLLAIHLLYIPKCKTG</sequence>
<keyword evidence="1" id="KW-0812">Transmembrane</keyword>
<evidence type="ECO:0000313" key="3">
    <source>
        <dbReference type="Proteomes" id="UP000803844"/>
    </source>
</evidence>
<dbReference type="GO" id="GO:0005506">
    <property type="term" value="F:iron ion binding"/>
    <property type="evidence" value="ECO:0007669"/>
    <property type="project" value="InterPro"/>
</dbReference>
<dbReference type="Gene3D" id="1.10.630.10">
    <property type="entry name" value="Cytochrome P450"/>
    <property type="match status" value="1"/>
</dbReference>
<dbReference type="GO" id="GO:0016705">
    <property type="term" value="F:oxidoreductase activity, acting on paired donors, with incorporation or reduction of molecular oxygen"/>
    <property type="evidence" value="ECO:0007669"/>
    <property type="project" value="InterPro"/>
</dbReference>
<name>A0A9P4Y057_CRYP1</name>
<dbReference type="InterPro" id="IPR036396">
    <property type="entry name" value="Cyt_P450_sf"/>
</dbReference>
<dbReference type="InterPro" id="IPR001128">
    <property type="entry name" value="Cyt_P450"/>
</dbReference>
<evidence type="ECO:0000313" key="2">
    <source>
        <dbReference type="EMBL" id="KAF3763962.1"/>
    </source>
</evidence>
<feature type="transmembrane region" description="Helical" evidence="1">
    <location>
        <begin position="159"/>
        <end position="177"/>
    </location>
</feature>
<organism evidence="2 3">
    <name type="scientific">Cryphonectria parasitica (strain ATCC 38755 / EP155)</name>
    <dbReference type="NCBI Taxonomy" id="660469"/>
    <lineage>
        <taxon>Eukaryota</taxon>
        <taxon>Fungi</taxon>
        <taxon>Dikarya</taxon>
        <taxon>Ascomycota</taxon>
        <taxon>Pezizomycotina</taxon>
        <taxon>Sordariomycetes</taxon>
        <taxon>Sordariomycetidae</taxon>
        <taxon>Diaporthales</taxon>
        <taxon>Cryphonectriaceae</taxon>
        <taxon>Cryphonectria-Endothia species complex</taxon>
        <taxon>Cryphonectria</taxon>
    </lineage>
</organism>
<reference evidence="2" key="1">
    <citation type="journal article" date="2020" name="Phytopathology">
        <title>Genome sequence of the chestnut blight fungus Cryphonectria parasitica EP155: A fundamental resource for an archetypical invasive plant pathogen.</title>
        <authorList>
            <person name="Crouch J.A."/>
            <person name="Dawe A."/>
            <person name="Aerts A."/>
            <person name="Barry K."/>
            <person name="Churchill A.C.L."/>
            <person name="Grimwood J."/>
            <person name="Hillman B."/>
            <person name="Milgroom M.G."/>
            <person name="Pangilinan J."/>
            <person name="Smith M."/>
            <person name="Salamov A."/>
            <person name="Schmutz J."/>
            <person name="Yadav J."/>
            <person name="Grigoriev I.V."/>
            <person name="Nuss D."/>
        </authorList>
    </citation>
    <scope>NUCLEOTIDE SEQUENCE</scope>
    <source>
        <strain evidence="2">EP155</strain>
    </source>
</reference>
<accession>A0A9P4Y057</accession>
<proteinExistence type="predicted"/>
<protein>
    <submittedName>
        <fullName evidence="2">Uncharacterized protein</fullName>
    </submittedName>
</protein>
<dbReference type="SUPFAM" id="SSF48264">
    <property type="entry name" value="Cytochrome P450"/>
    <property type="match status" value="1"/>
</dbReference>
<comment type="caution">
    <text evidence="2">The sequence shown here is derived from an EMBL/GenBank/DDBJ whole genome shotgun (WGS) entry which is preliminary data.</text>
</comment>
<keyword evidence="1" id="KW-0472">Membrane</keyword>
<dbReference type="GeneID" id="63842943"/>
<evidence type="ECO:0000256" key="1">
    <source>
        <dbReference type="SAM" id="Phobius"/>
    </source>
</evidence>